<dbReference type="InterPro" id="IPR025392">
    <property type="entry name" value="DUF4124"/>
</dbReference>
<organism evidence="4 5">
    <name type="scientific">Thauera sinica</name>
    <dbReference type="NCBI Taxonomy" id="2665146"/>
    <lineage>
        <taxon>Bacteria</taxon>
        <taxon>Pseudomonadati</taxon>
        <taxon>Pseudomonadota</taxon>
        <taxon>Betaproteobacteria</taxon>
        <taxon>Rhodocyclales</taxon>
        <taxon>Zoogloeaceae</taxon>
        <taxon>Thauera</taxon>
    </lineage>
</organism>
<dbReference type="RefSeq" id="WP_096448134.1">
    <property type="nucleotide sequence ID" value="NZ_JBHSOG010000094.1"/>
</dbReference>
<feature type="compositionally biased region" description="Low complexity" evidence="1">
    <location>
        <begin position="57"/>
        <end position="70"/>
    </location>
</feature>
<feature type="region of interest" description="Disordered" evidence="1">
    <location>
        <begin position="32"/>
        <end position="135"/>
    </location>
</feature>
<keyword evidence="2" id="KW-0732">Signal</keyword>
<evidence type="ECO:0000313" key="5">
    <source>
        <dbReference type="Proteomes" id="UP001595974"/>
    </source>
</evidence>
<dbReference type="Proteomes" id="UP001595974">
    <property type="component" value="Unassembled WGS sequence"/>
</dbReference>
<feature type="compositionally biased region" description="Basic and acidic residues" evidence="1">
    <location>
        <begin position="73"/>
        <end position="112"/>
    </location>
</feature>
<name>A0ABW1AW02_9RHOO</name>
<protein>
    <submittedName>
        <fullName evidence="4">DUF4124 domain-containing protein</fullName>
    </submittedName>
</protein>
<evidence type="ECO:0000313" key="4">
    <source>
        <dbReference type="EMBL" id="MFC5771338.1"/>
    </source>
</evidence>
<feature type="compositionally biased region" description="Low complexity" evidence="1">
    <location>
        <begin position="114"/>
        <end position="128"/>
    </location>
</feature>
<sequence length="162" mass="17401">MIRSAAALLAFLAALPAAAQIYNWKDKDGRAVYSDLPPPSGEVKVLQPGRTPPPAVPANGAAPPSAGTASDTAKPKSVADRDLEFRQRRTAEAETQAKAEKEAATETERERFCQQARSQLSALQSGQRVARPNAAGEREFLDDAARAQEAARLQQQIDQHCP</sequence>
<keyword evidence="5" id="KW-1185">Reference proteome</keyword>
<evidence type="ECO:0000256" key="1">
    <source>
        <dbReference type="SAM" id="MobiDB-lite"/>
    </source>
</evidence>
<reference evidence="5" key="1">
    <citation type="journal article" date="2019" name="Int. J. Syst. Evol. Microbiol.">
        <title>The Global Catalogue of Microorganisms (GCM) 10K type strain sequencing project: providing services to taxonomists for standard genome sequencing and annotation.</title>
        <authorList>
            <consortium name="The Broad Institute Genomics Platform"/>
            <consortium name="The Broad Institute Genome Sequencing Center for Infectious Disease"/>
            <person name="Wu L."/>
            <person name="Ma J."/>
        </authorList>
    </citation>
    <scope>NUCLEOTIDE SEQUENCE [LARGE SCALE GENOMIC DNA]</scope>
    <source>
        <strain evidence="5">SHR3</strain>
    </source>
</reference>
<dbReference type="Pfam" id="PF13511">
    <property type="entry name" value="DUF4124"/>
    <property type="match status" value="1"/>
</dbReference>
<feature type="signal peptide" evidence="2">
    <location>
        <begin position="1"/>
        <end position="19"/>
    </location>
</feature>
<feature type="domain" description="DUF4124" evidence="3">
    <location>
        <begin position="8"/>
        <end position="61"/>
    </location>
</feature>
<evidence type="ECO:0000259" key="3">
    <source>
        <dbReference type="Pfam" id="PF13511"/>
    </source>
</evidence>
<accession>A0ABW1AW02</accession>
<proteinExistence type="predicted"/>
<feature type="chain" id="PRO_5047382557" evidence="2">
    <location>
        <begin position="20"/>
        <end position="162"/>
    </location>
</feature>
<dbReference type="EMBL" id="JBHSOG010000094">
    <property type="protein sequence ID" value="MFC5771338.1"/>
    <property type="molecule type" value="Genomic_DNA"/>
</dbReference>
<gene>
    <name evidence="4" type="ORF">ACFPTN_18310</name>
</gene>
<comment type="caution">
    <text evidence="4">The sequence shown here is derived from an EMBL/GenBank/DDBJ whole genome shotgun (WGS) entry which is preliminary data.</text>
</comment>
<evidence type="ECO:0000256" key="2">
    <source>
        <dbReference type="SAM" id="SignalP"/>
    </source>
</evidence>